<dbReference type="InterPro" id="IPR029787">
    <property type="entry name" value="Nucleotide_cyclase"/>
</dbReference>
<reference evidence="9 10" key="1">
    <citation type="submission" date="2019-11" db="EMBL/GenBank/DDBJ databases">
        <title>Draft genome sequences of five Paenibacillus species of dairy origin.</title>
        <authorList>
            <person name="Olajide A.M."/>
            <person name="Chen S."/>
            <person name="Lapointe G."/>
        </authorList>
    </citation>
    <scope>NUCLEOTIDE SEQUENCE [LARGE SCALE GENOMIC DNA]</scope>
    <source>
        <strain evidence="9 10">2CS3</strain>
    </source>
</reference>
<keyword evidence="10" id="KW-1185">Reference proteome</keyword>
<dbReference type="PANTHER" id="PTHR45138:SF9">
    <property type="entry name" value="DIGUANYLATE CYCLASE DGCM-RELATED"/>
    <property type="match status" value="1"/>
</dbReference>
<dbReference type="AlphaFoldDB" id="A0A7X3CVK3"/>
<dbReference type="EMBL" id="WNZX01000035">
    <property type="protein sequence ID" value="MUG73886.1"/>
    <property type="molecule type" value="Genomic_DNA"/>
</dbReference>
<dbReference type="SMART" id="SM00086">
    <property type="entry name" value="PAC"/>
    <property type="match status" value="1"/>
</dbReference>
<evidence type="ECO:0000256" key="5">
    <source>
        <dbReference type="ARBA" id="ARBA00023136"/>
    </source>
</evidence>
<dbReference type="Gene3D" id="3.30.450.20">
    <property type="entry name" value="PAS domain"/>
    <property type="match status" value="1"/>
</dbReference>
<evidence type="ECO:0000259" key="8">
    <source>
        <dbReference type="PROSITE" id="PS50887"/>
    </source>
</evidence>
<dbReference type="SMART" id="SM00091">
    <property type="entry name" value="PAS"/>
    <property type="match status" value="1"/>
</dbReference>
<feature type="transmembrane region" description="Helical" evidence="6">
    <location>
        <begin position="168"/>
        <end position="186"/>
    </location>
</feature>
<keyword evidence="2" id="KW-1003">Cell membrane</keyword>
<dbReference type="Proteomes" id="UP000450917">
    <property type="component" value="Unassembled WGS sequence"/>
</dbReference>
<feature type="transmembrane region" description="Helical" evidence="6">
    <location>
        <begin position="69"/>
        <end position="91"/>
    </location>
</feature>
<dbReference type="InterPro" id="IPR050469">
    <property type="entry name" value="Diguanylate_Cyclase"/>
</dbReference>
<dbReference type="Pfam" id="PF00990">
    <property type="entry name" value="GGDEF"/>
    <property type="match status" value="1"/>
</dbReference>
<feature type="domain" description="PAC" evidence="7">
    <location>
        <begin position="272"/>
        <end position="322"/>
    </location>
</feature>
<dbReference type="SMART" id="SM00267">
    <property type="entry name" value="GGDEF"/>
    <property type="match status" value="1"/>
</dbReference>
<dbReference type="Gene3D" id="3.30.70.270">
    <property type="match status" value="1"/>
</dbReference>
<dbReference type="PROSITE" id="PS50113">
    <property type="entry name" value="PAC"/>
    <property type="match status" value="1"/>
</dbReference>
<dbReference type="CDD" id="cd00130">
    <property type="entry name" value="PAS"/>
    <property type="match status" value="1"/>
</dbReference>
<dbReference type="FunFam" id="3.30.70.270:FF:000001">
    <property type="entry name" value="Diguanylate cyclase domain protein"/>
    <property type="match status" value="1"/>
</dbReference>
<dbReference type="InterPro" id="IPR000160">
    <property type="entry name" value="GGDEF_dom"/>
</dbReference>
<evidence type="ECO:0000259" key="7">
    <source>
        <dbReference type="PROSITE" id="PS50113"/>
    </source>
</evidence>
<protein>
    <submittedName>
        <fullName evidence="9">Diguanylate cyclase</fullName>
    </submittedName>
</protein>
<feature type="transmembrane region" description="Helical" evidence="6">
    <location>
        <begin position="129"/>
        <end position="148"/>
    </location>
</feature>
<comment type="subcellular location">
    <subcellularLocation>
        <location evidence="1">Cell membrane</location>
        <topology evidence="1">Multi-pass membrane protein</topology>
    </subcellularLocation>
</comment>
<comment type="caution">
    <text evidence="9">The sequence shown here is derived from an EMBL/GenBank/DDBJ whole genome shotgun (WGS) entry which is preliminary data.</text>
</comment>
<dbReference type="GO" id="GO:0005886">
    <property type="term" value="C:plasma membrane"/>
    <property type="evidence" value="ECO:0007669"/>
    <property type="project" value="UniProtKB-SubCell"/>
</dbReference>
<dbReference type="GO" id="GO:1902201">
    <property type="term" value="P:negative regulation of bacterial-type flagellum-dependent cell motility"/>
    <property type="evidence" value="ECO:0007669"/>
    <property type="project" value="TreeGrafter"/>
</dbReference>
<dbReference type="InterPro" id="IPR000700">
    <property type="entry name" value="PAS-assoc_C"/>
</dbReference>
<dbReference type="Pfam" id="PF07694">
    <property type="entry name" value="5TM-5TMR_LYT"/>
    <property type="match status" value="1"/>
</dbReference>
<gene>
    <name evidence="9" type="ORF">GNP93_25095</name>
</gene>
<keyword evidence="3 6" id="KW-0812">Transmembrane</keyword>
<dbReference type="Pfam" id="PF13426">
    <property type="entry name" value="PAS_9"/>
    <property type="match status" value="1"/>
</dbReference>
<dbReference type="InterPro" id="IPR011620">
    <property type="entry name" value="Sig_transdc_His_kinase_LytS_TM"/>
</dbReference>
<dbReference type="NCBIfam" id="TIGR00229">
    <property type="entry name" value="sensory_box"/>
    <property type="match status" value="1"/>
</dbReference>
<feature type="domain" description="GGDEF" evidence="8">
    <location>
        <begin position="361"/>
        <end position="498"/>
    </location>
</feature>
<feature type="transmembrane region" description="Helical" evidence="6">
    <location>
        <begin position="5"/>
        <end position="23"/>
    </location>
</feature>
<dbReference type="GO" id="GO:0071555">
    <property type="term" value="P:cell wall organization"/>
    <property type="evidence" value="ECO:0007669"/>
    <property type="project" value="InterPro"/>
</dbReference>
<organism evidence="9 10">
    <name type="scientific">Paenibacillus validus</name>
    <dbReference type="NCBI Taxonomy" id="44253"/>
    <lineage>
        <taxon>Bacteria</taxon>
        <taxon>Bacillati</taxon>
        <taxon>Bacillota</taxon>
        <taxon>Bacilli</taxon>
        <taxon>Bacillales</taxon>
        <taxon>Paenibacillaceae</taxon>
        <taxon>Paenibacillus</taxon>
    </lineage>
</organism>
<dbReference type="PROSITE" id="PS50887">
    <property type="entry name" value="GGDEF"/>
    <property type="match status" value="1"/>
</dbReference>
<dbReference type="PANTHER" id="PTHR45138">
    <property type="entry name" value="REGULATORY COMPONENTS OF SENSORY TRANSDUCTION SYSTEM"/>
    <property type="match status" value="1"/>
</dbReference>
<dbReference type="RefSeq" id="WP_155615758.1">
    <property type="nucleotide sequence ID" value="NZ_WNZX01000035.1"/>
</dbReference>
<dbReference type="SUPFAM" id="SSF55073">
    <property type="entry name" value="Nucleotide cyclase"/>
    <property type="match status" value="1"/>
</dbReference>
<keyword evidence="5 6" id="KW-0472">Membrane</keyword>
<keyword evidence="4 6" id="KW-1133">Transmembrane helix</keyword>
<evidence type="ECO:0000256" key="3">
    <source>
        <dbReference type="ARBA" id="ARBA00022692"/>
    </source>
</evidence>
<dbReference type="InterPro" id="IPR035965">
    <property type="entry name" value="PAS-like_dom_sf"/>
</dbReference>
<dbReference type="CDD" id="cd01949">
    <property type="entry name" value="GGDEF"/>
    <property type="match status" value="1"/>
</dbReference>
<evidence type="ECO:0000256" key="6">
    <source>
        <dbReference type="SAM" id="Phobius"/>
    </source>
</evidence>
<dbReference type="GO" id="GO:0000155">
    <property type="term" value="F:phosphorelay sensor kinase activity"/>
    <property type="evidence" value="ECO:0007669"/>
    <property type="project" value="InterPro"/>
</dbReference>
<sequence>MFKDFIANASILVASFFIIGQWFKERPLHVDSPWPTKVFAGICFGLLGVLLMIFSIHVESDVIADLRHIPMVIAALQGGPIPAIIAGVFILCGRIGLFGASFAAFTSGGMMLLISVVCGFLAGRKGLTLLRFFGLNVFAMTGISIIILINLNQAGNLSKAPLVLTNQWLVSTGVGLLSVYIFLNIIRSHASIRKLQESEERYRHLIASSPDATLAISGRNIVFINDKGLKLLHAASPKDILNRPIVDFIHPSLLEKAYRDWQSIKAGTLKSDLIEQRFLRLDGTTVEVELSVSPIVYQEEGAYLITIRDITARKNTEKKLQDALGKLQKLSDLDGLTGIPNRRKLDEYLLQAWNEGAAGESTLAFFLFDVDYFKYYNDHYGHLGGDEVLRVIAAVASGLLHEHGHFVARYGGEEFAAVLKNVSLQEAFHLAEEFRSRIERLALPHAQSKIAEHVTVSVGLTAIVPDTAGTPEQLVEYADKALYRAKAEGRNRVAVSFPDSDRES</sequence>
<accession>A0A7X3CVK3</accession>
<dbReference type="GO" id="GO:0052621">
    <property type="term" value="F:diguanylate cyclase activity"/>
    <property type="evidence" value="ECO:0007669"/>
    <property type="project" value="TreeGrafter"/>
</dbReference>
<dbReference type="InterPro" id="IPR000014">
    <property type="entry name" value="PAS"/>
</dbReference>
<dbReference type="SUPFAM" id="SSF55785">
    <property type="entry name" value="PYP-like sensor domain (PAS domain)"/>
    <property type="match status" value="1"/>
</dbReference>
<feature type="transmembrane region" description="Helical" evidence="6">
    <location>
        <begin position="38"/>
        <end position="57"/>
    </location>
</feature>
<evidence type="ECO:0000313" key="9">
    <source>
        <dbReference type="EMBL" id="MUG73886.1"/>
    </source>
</evidence>
<proteinExistence type="predicted"/>
<dbReference type="InterPro" id="IPR043128">
    <property type="entry name" value="Rev_trsase/Diguanyl_cyclase"/>
</dbReference>
<dbReference type="NCBIfam" id="TIGR00254">
    <property type="entry name" value="GGDEF"/>
    <property type="match status" value="1"/>
</dbReference>
<evidence type="ECO:0000313" key="10">
    <source>
        <dbReference type="Proteomes" id="UP000450917"/>
    </source>
</evidence>
<name>A0A7X3CVK3_9BACL</name>
<evidence type="ECO:0000256" key="2">
    <source>
        <dbReference type="ARBA" id="ARBA00022475"/>
    </source>
</evidence>
<evidence type="ECO:0000256" key="4">
    <source>
        <dbReference type="ARBA" id="ARBA00022989"/>
    </source>
</evidence>
<dbReference type="InterPro" id="IPR001610">
    <property type="entry name" value="PAC"/>
</dbReference>
<feature type="transmembrane region" description="Helical" evidence="6">
    <location>
        <begin position="97"/>
        <end position="122"/>
    </location>
</feature>
<evidence type="ECO:0000256" key="1">
    <source>
        <dbReference type="ARBA" id="ARBA00004651"/>
    </source>
</evidence>
<dbReference type="GO" id="GO:0043709">
    <property type="term" value="P:cell adhesion involved in single-species biofilm formation"/>
    <property type="evidence" value="ECO:0007669"/>
    <property type="project" value="TreeGrafter"/>
</dbReference>